<dbReference type="GO" id="GO:0005524">
    <property type="term" value="F:ATP binding"/>
    <property type="evidence" value="ECO:0007669"/>
    <property type="project" value="InterPro"/>
</dbReference>
<accession>A0A9P7TV25</accession>
<feature type="region of interest" description="Disordered" evidence="2">
    <location>
        <begin position="178"/>
        <end position="210"/>
    </location>
</feature>
<dbReference type="EMBL" id="SRQM01000084">
    <property type="protein sequence ID" value="KAG6119177.1"/>
    <property type="molecule type" value="Genomic_DNA"/>
</dbReference>
<protein>
    <recommendedName>
        <fullName evidence="3">Protein kinase domain-containing protein</fullName>
    </recommendedName>
</protein>
<evidence type="ECO:0000313" key="4">
    <source>
        <dbReference type="EMBL" id="KAG6119177.1"/>
    </source>
</evidence>
<feature type="domain" description="Protein kinase" evidence="3">
    <location>
        <begin position="510"/>
        <end position="734"/>
    </location>
</feature>
<evidence type="ECO:0000256" key="2">
    <source>
        <dbReference type="SAM" id="MobiDB-lite"/>
    </source>
</evidence>
<dbReference type="PROSITE" id="PS50011">
    <property type="entry name" value="PROTEIN_KINASE_DOM"/>
    <property type="match status" value="1"/>
</dbReference>
<feature type="compositionally biased region" description="Basic and acidic residues" evidence="2">
    <location>
        <begin position="445"/>
        <end position="454"/>
    </location>
</feature>
<dbReference type="Proteomes" id="UP000732380">
    <property type="component" value="Unassembled WGS sequence"/>
</dbReference>
<dbReference type="GO" id="GO:0004672">
    <property type="term" value="F:protein kinase activity"/>
    <property type="evidence" value="ECO:0007669"/>
    <property type="project" value="InterPro"/>
</dbReference>
<feature type="compositionally biased region" description="Polar residues" evidence="2">
    <location>
        <begin position="196"/>
        <end position="209"/>
    </location>
</feature>
<comment type="caution">
    <text evidence="4">The sequence shown here is derived from an EMBL/GenBank/DDBJ whole genome shotgun (WGS) entry which is preliminary data.</text>
</comment>
<name>A0A9P7TV25_9HYPO</name>
<proteinExistence type="predicted"/>
<dbReference type="InterPro" id="IPR011009">
    <property type="entry name" value="Kinase-like_dom_sf"/>
</dbReference>
<organism evidence="4 5">
    <name type="scientific">Claviceps humidiphila</name>
    <dbReference type="NCBI Taxonomy" id="1294629"/>
    <lineage>
        <taxon>Eukaryota</taxon>
        <taxon>Fungi</taxon>
        <taxon>Dikarya</taxon>
        <taxon>Ascomycota</taxon>
        <taxon>Pezizomycotina</taxon>
        <taxon>Sordariomycetes</taxon>
        <taxon>Hypocreomycetidae</taxon>
        <taxon>Hypocreales</taxon>
        <taxon>Clavicipitaceae</taxon>
        <taxon>Claviceps</taxon>
    </lineage>
</organism>
<evidence type="ECO:0000256" key="1">
    <source>
        <dbReference type="SAM" id="Coils"/>
    </source>
</evidence>
<feature type="region of interest" description="Disordered" evidence="2">
    <location>
        <begin position="389"/>
        <end position="454"/>
    </location>
</feature>
<feature type="coiled-coil region" evidence="1">
    <location>
        <begin position="4"/>
        <end position="54"/>
    </location>
</feature>
<reference evidence="4 5" key="1">
    <citation type="journal article" date="2020" name="bioRxiv">
        <title>Whole genome comparisons of ergot fungi reveals the divergence and evolution of species within the genus Claviceps are the result of varying mechanisms driving genome evolution and host range expansion.</title>
        <authorList>
            <person name="Wyka S.A."/>
            <person name="Mondo S.J."/>
            <person name="Liu M."/>
            <person name="Dettman J."/>
            <person name="Nalam V."/>
            <person name="Broders K.D."/>
        </authorList>
    </citation>
    <scope>NUCLEOTIDE SEQUENCE [LARGE SCALE GENOMIC DNA]</scope>
    <source>
        <strain evidence="4 5">LM576</strain>
    </source>
</reference>
<keyword evidence="1" id="KW-0175">Coiled coil</keyword>
<evidence type="ECO:0000259" key="3">
    <source>
        <dbReference type="PROSITE" id="PS50011"/>
    </source>
</evidence>
<gene>
    <name evidence="4" type="ORF">E4U13_007934</name>
</gene>
<dbReference type="InterPro" id="IPR000719">
    <property type="entry name" value="Prot_kinase_dom"/>
</dbReference>
<evidence type="ECO:0000313" key="5">
    <source>
        <dbReference type="Proteomes" id="UP000732380"/>
    </source>
</evidence>
<dbReference type="AlphaFoldDB" id="A0A9P7TV25"/>
<dbReference type="Gene3D" id="1.10.510.10">
    <property type="entry name" value="Transferase(Phosphotransferase) domain 1"/>
    <property type="match status" value="1"/>
</dbReference>
<keyword evidence="5" id="KW-1185">Reference proteome</keyword>
<dbReference type="SUPFAM" id="SSF56112">
    <property type="entry name" value="Protein kinase-like (PK-like)"/>
    <property type="match status" value="1"/>
</dbReference>
<sequence>MSELELILKEIEEEKRLRQIAEEVARVAKVERQAAEFRRQVAEERDRAAREEEERRYGPLTVKEYVEECHTLDGKMNVVTKFTQVTERPVVDSGNRTRPRLIVPWKDFPQKQREALNKLPSGHKFPPDQHLTTRSGLRMVAHMLKPIDSEDSLAAHQALAVTRPVEILIKEARQDSELRTNLGSDGDVSFGRQMNRGETTTSRSQSTGYSGEKRIADEFCSIKRSPTGESEIVLAVQYNLPQKLPVSLLVAALDNTTELNLDTGIIDEDGEEFGPKQLVAAVITQLYSAMVRKGLQYGYIDTGEAMLFLHIGDDISRVEYHLSWPKSDVHGDDKKMYLSAVSQLFAFVVQAIQAHKPSKEWEIAASELPIWKLKRVEIWEEIPRIAEQPCEEAGSHSPGVKTVPCDRTSIHTQPASRSTHHPADEQEASSSGSKTGKELPQNGGMDKRPDSRQDVLDESYCTHECVRGLAFGGPMDEKCPNAKYHGSKHINRQEFLRLMGEQLQSKEAHDHCKPINASGHIGHLYKVRLSPHGYTLVAKAVGILDWSPLIHEEKMYNHLRDLQGRFIPVCPGFVKLNRFFRCKKTLANFGLFGRFLFLSYAGKPVLKALPKFDDSVVSQVLATLAQLHQCRVLHRDAAPRNVLYDDCTGRYMVVDLEMSEPIDEEVLEAMNGCRKKRKTKRELKPAGESFAAESKYLLSKLSSSARTCCRRFEHVDSSSRILVYMESTPLYDIH</sequence>